<dbReference type="CDD" id="cd01068">
    <property type="entry name" value="globin_sensor"/>
    <property type="match status" value="1"/>
</dbReference>
<dbReference type="SMART" id="SM00283">
    <property type="entry name" value="MA"/>
    <property type="match status" value="1"/>
</dbReference>
<dbReference type="EMBL" id="RZTZ01000002">
    <property type="protein sequence ID" value="RVT65639.1"/>
    <property type="molecule type" value="Genomic_DNA"/>
</dbReference>
<dbReference type="InterPro" id="IPR044398">
    <property type="entry name" value="Globin-sensor_dom"/>
</dbReference>
<dbReference type="AlphaFoldDB" id="A0A3S2XAR2"/>
<dbReference type="Pfam" id="PF11563">
    <property type="entry name" value="Protoglobin"/>
    <property type="match status" value="1"/>
</dbReference>
<dbReference type="InterPro" id="IPR004089">
    <property type="entry name" value="MCPsignal_dom"/>
</dbReference>
<evidence type="ECO:0000256" key="1">
    <source>
        <dbReference type="ARBA" id="ARBA00023224"/>
    </source>
</evidence>
<protein>
    <submittedName>
        <fullName evidence="4">Globin-coupled sensor protein</fullName>
    </submittedName>
</protein>
<dbReference type="GO" id="GO:0007165">
    <property type="term" value="P:signal transduction"/>
    <property type="evidence" value="ECO:0007669"/>
    <property type="project" value="UniProtKB-KW"/>
</dbReference>
<keyword evidence="1 2" id="KW-0807">Transducer</keyword>
<keyword evidence="5" id="KW-1185">Reference proteome</keyword>
<dbReference type="InterPro" id="IPR012292">
    <property type="entry name" value="Globin/Proto"/>
</dbReference>
<dbReference type="Pfam" id="PF00015">
    <property type="entry name" value="MCPsignal"/>
    <property type="match status" value="1"/>
</dbReference>
<dbReference type="SUPFAM" id="SSF46458">
    <property type="entry name" value="Globin-like"/>
    <property type="match status" value="1"/>
</dbReference>
<dbReference type="Proteomes" id="UP000288024">
    <property type="component" value="Unassembled WGS sequence"/>
</dbReference>
<reference evidence="4 5" key="1">
    <citation type="submission" date="2019-01" db="EMBL/GenBank/DDBJ databases">
        <title>Bacillus sp. M5HDSG1-1, whole genome shotgun sequence.</title>
        <authorList>
            <person name="Tuo L."/>
        </authorList>
    </citation>
    <scope>NUCLEOTIDE SEQUENCE [LARGE SCALE GENOMIC DNA]</scope>
    <source>
        <strain evidence="4 5">M5HDSG1-1</strain>
    </source>
</reference>
<proteinExistence type="predicted"/>
<dbReference type="GO" id="GO:0020037">
    <property type="term" value="F:heme binding"/>
    <property type="evidence" value="ECO:0007669"/>
    <property type="project" value="InterPro"/>
</dbReference>
<feature type="domain" description="Methyl-accepting transducer" evidence="3">
    <location>
        <begin position="181"/>
        <end position="424"/>
    </location>
</feature>
<dbReference type="PANTHER" id="PTHR32089:SF118">
    <property type="entry name" value="HEME-BASED AEROTACTIC TRANSDUCER HEMAT"/>
    <property type="match status" value="1"/>
</dbReference>
<dbReference type="GO" id="GO:0019825">
    <property type="term" value="F:oxygen binding"/>
    <property type="evidence" value="ECO:0007669"/>
    <property type="project" value="InterPro"/>
</dbReference>
<dbReference type="SUPFAM" id="SSF58104">
    <property type="entry name" value="Methyl-accepting chemotaxis protein (MCP) signaling domain"/>
    <property type="match status" value="1"/>
</dbReference>
<dbReference type="PROSITE" id="PS50111">
    <property type="entry name" value="CHEMOTAXIS_TRANSDUC_2"/>
    <property type="match status" value="1"/>
</dbReference>
<gene>
    <name evidence="4" type="ORF">EM808_09150</name>
</gene>
<organism evidence="4 5">
    <name type="scientific">Niallia taxi</name>
    <dbReference type="NCBI Taxonomy" id="2499688"/>
    <lineage>
        <taxon>Bacteria</taxon>
        <taxon>Bacillati</taxon>
        <taxon>Bacillota</taxon>
        <taxon>Bacilli</taxon>
        <taxon>Bacillales</taxon>
        <taxon>Bacillaceae</taxon>
        <taxon>Niallia</taxon>
    </lineage>
</organism>
<accession>A0A3S2XAR2</accession>
<dbReference type="PANTHER" id="PTHR32089">
    <property type="entry name" value="METHYL-ACCEPTING CHEMOTAXIS PROTEIN MCPB"/>
    <property type="match status" value="1"/>
</dbReference>
<evidence type="ECO:0000313" key="5">
    <source>
        <dbReference type="Proteomes" id="UP000288024"/>
    </source>
</evidence>
<evidence type="ECO:0000259" key="3">
    <source>
        <dbReference type="PROSITE" id="PS50111"/>
    </source>
</evidence>
<sequence length="431" mass="48584">MIFTKKREKQGIDAQFTLRDVELNIDTHSEVYKQVQMIGLTPEDLIQIKRMHPFVLQHIDAIVDRFYKNLENEPSLLRIINDNSSIERLKKTLRTHICEMFAGEVNSQFIEKRIRIAHVHVRIGLQTKWYMCAFQDLLLSLLAIIEEHFPNKETHIPMIRAVSKILNLEQQLVLEAYDAESARIKEAVEKDKSLIRHSVTEASQNLASISEETNQSFQSLITQSNDIIVFAKKGADLASLAESKALQGKEQINSQADNMIYINQKVNDISKDVHALLSITNQMAEIINIVKGIADQTNLLSLNAAIEAAKAGEHGLGFAVVAGEVRKLSDDTKKSVANVAALIQNTNGQTEKLTASLDKIMDDITKGNENMQETAEHFQHIFDAMRETKVQNNRIDEELASFLHVINEMGIDFKEVAVSADKLTLIANDME</sequence>
<dbReference type="InterPro" id="IPR039379">
    <property type="entry name" value="Protoglobin_sensor_dom"/>
</dbReference>
<evidence type="ECO:0000313" key="4">
    <source>
        <dbReference type="EMBL" id="RVT65639.1"/>
    </source>
</evidence>
<dbReference type="Gene3D" id="1.10.287.950">
    <property type="entry name" value="Methyl-accepting chemotaxis protein"/>
    <property type="match status" value="1"/>
</dbReference>
<dbReference type="InterPro" id="IPR009050">
    <property type="entry name" value="Globin-like_sf"/>
</dbReference>
<dbReference type="Gene3D" id="1.10.490.10">
    <property type="entry name" value="Globins"/>
    <property type="match status" value="1"/>
</dbReference>
<comment type="caution">
    <text evidence="4">The sequence shown here is derived from an EMBL/GenBank/DDBJ whole genome shotgun (WGS) entry which is preliminary data.</text>
</comment>
<name>A0A3S2XAR2_9BACI</name>
<evidence type="ECO:0000256" key="2">
    <source>
        <dbReference type="PROSITE-ProRule" id="PRU00284"/>
    </source>
</evidence>
<dbReference type="GO" id="GO:0016020">
    <property type="term" value="C:membrane"/>
    <property type="evidence" value="ECO:0007669"/>
    <property type="project" value="InterPro"/>
</dbReference>
<dbReference type="RefSeq" id="WP_127737857.1">
    <property type="nucleotide sequence ID" value="NZ_CAJCKN010000058.1"/>
</dbReference>